<evidence type="ECO:0000313" key="2">
    <source>
        <dbReference type="Proteomes" id="UP000032142"/>
    </source>
</evidence>
<keyword evidence="2" id="KW-1185">Reference proteome</keyword>
<reference evidence="2" key="1">
    <citation type="submission" date="2014-09" db="EMBL/GenBank/DDBJ databases">
        <authorList>
            <person name="Mudge J."/>
            <person name="Ramaraj T."/>
            <person name="Lindquist I.E."/>
            <person name="Bharti A.K."/>
            <person name="Sundararajan A."/>
            <person name="Cameron C.T."/>
            <person name="Woodward J.E."/>
            <person name="May G.D."/>
            <person name="Brubaker C."/>
            <person name="Broadhvest J."/>
            <person name="Wilkins T.A."/>
        </authorList>
    </citation>
    <scope>NUCLEOTIDE SEQUENCE</scope>
    <source>
        <strain evidence="2">cv. AKA8401</strain>
    </source>
</reference>
<dbReference type="AlphaFoldDB" id="A0A0B0MUJ3"/>
<sequence>MNNPWQRLLFIYHVMSMRGYHLPMSWAMNSTIVNDATYYRSRITNTPVRFQTYLNLDFYLYQSIQVTHT</sequence>
<organism evidence="1 2">
    <name type="scientific">Gossypium arboreum</name>
    <name type="common">Tree cotton</name>
    <name type="synonym">Gossypium nanking</name>
    <dbReference type="NCBI Taxonomy" id="29729"/>
    <lineage>
        <taxon>Eukaryota</taxon>
        <taxon>Viridiplantae</taxon>
        <taxon>Streptophyta</taxon>
        <taxon>Embryophyta</taxon>
        <taxon>Tracheophyta</taxon>
        <taxon>Spermatophyta</taxon>
        <taxon>Magnoliopsida</taxon>
        <taxon>eudicotyledons</taxon>
        <taxon>Gunneridae</taxon>
        <taxon>Pentapetalae</taxon>
        <taxon>rosids</taxon>
        <taxon>malvids</taxon>
        <taxon>Malvales</taxon>
        <taxon>Malvaceae</taxon>
        <taxon>Malvoideae</taxon>
        <taxon>Gossypium</taxon>
    </lineage>
</organism>
<name>A0A0B0MUJ3_GOSAR</name>
<proteinExistence type="predicted"/>
<protein>
    <submittedName>
        <fullName evidence="1">Uncharacterized protein</fullName>
    </submittedName>
</protein>
<dbReference type="EMBL" id="JRRC01411164">
    <property type="protein sequence ID" value="KHG04410.1"/>
    <property type="molecule type" value="Genomic_DNA"/>
</dbReference>
<dbReference type="Proteomes" id="UP000032142">
    <property type="component" value="Unassembled WGS sequence"/>
</dbReference>
<evidence type="ECO:0000313" key="1">
    <source>
        <dbReference type="EMBL" id="KHG04410.1"/>
    </source>
</evidence>
<gene>
    <name evidence="1" type="ORF">F383_29261</name>
</gene>
<accession>A0A0B0MUJ3</accession>
<comment type="caution">
    <text evidence="1">The sequence shown here is derived from an EMBL/GenBank/DDBJ whole genome shotgun (WGS) entry which is preliminary data.</text>
</comment>